<dbReference type="GO" id="GO:0004806">
    <property type="term" value="F:triacylglycerol lipase activity"/>
    <property type="evidence" value="ECO:0007669"/>
    <property type="project" value="TreeGrafter"/>
</dbReference>
<keyword evidence="5" id="KW-1185">Reference proteome</keyword>
<dbReference type="InterPro" id="IPR036291">
    <property type="entry name" value="NAD(P)-bd_dom_sf"/>
</dbReference>
<dbReference type="Proteomes" id="UP000293360">
    <property type="component" value="Unassembled WGS sequence"/>
</dbReference>
<dbReference type="SUPFAM" id="SSF51735">
    <property type="entry name" value="NAD(P)-binding Rossmann-fold domains"/>
    <property type="match status" value="1"/>
</dbReference>
<accession>A0A4Q4TDI8</accession>
<dbReference type="Pfam" id="PF00106">
    <property type="entry name" value="adh_short"/>
    <property type="match status" value="1"/>
</dbReference>
<dbReference type="GO" id="GO:0019433">
    <property type="term" value="P:triglyceride catabolic process"/>
    <property type="evidence" value="ECO:0007669"/>
    <property type="project" value="TreeGrafter"/>
</dbReference>
<evidence type="ECO:0008006" key="6">
    <source>
        <dbReference type="Google" id="ProtNLM"/>
    </source>
</evidence>
<evidence type="ECO:0000256" key="1">
    <source>
        <dbReference type="ARBA" id="ARBA00006484"/>
    </source>
</evidence>
<evidence type="ECO:0000256" key="2">
    <source>
        <dbReference type="ARBA" id="ARBA00023002"/>
    </source>
</evidence>
<proteinExistence type="inferred from homology"/>
<reference evidence="4 5" key="1">
    <citation type="submission" date="2018-06" db="EMBL/GenBank/DDBJ databases">
        <title>Complete Genomes of Monosporascus.</title>
        <authorList>
            <person name="Robinson A.J."/>
            <person name="Natvig D.O."/>
        </authorList>
    </citation>
    <scope>NUCLEOTIDE SEQUENCE [LARGE SCALE GENOMIC DNA]</scope>
    <source>
        <strain evidence="4 5">CBS 110550</strain>
    </source>
</reference>
<comment type="caution">
    <text evidence="4">The sequence shown here is derived from an EMBL/GenBank/DDBJ whole genome shotgun (WGS) entry which is preliminary data.</text>
</comment>
<evidence type="ECO:0000313" key="4">
    <source>
        <dbReference type="EMBL" id="RYP03427.1"/>
    </source>
</evidence>
<dbReference type="GO" id="GO:0005811">
    <property type="term" value="C:lipid droplet"/>
    <property type="evidence" value="ECO:0007669"/>
    <property type="project" value="TreeGrafter"/>
</dbReference>
<evidence type="ECO:0000256" key="3">
    <source>
        <dbReference type="RuleBase" id="RU000363"/>
    </source>
</evidence>
<gene>
    <name evidence="4" type="ORF">DL764_005157</name>
</gene>
<evidence type="ECO:0000313" key="5">
    <source>
        <dbReference type="Proteomes" id="UP000293360"/>
    </source>
</evidence>
<dbReference type="PRINTS" id="PR00081">
    <property type="entry name" value="GDHRDH"/>
</dbReference>
<protein>
    <recommendedName>
        <fullName evidence="6">NAD(P)-binding protein</fullName>
    </recommendedName>
</protein>
<comment type="similarity">
    <text evidence="1 3">Belongs to the short-chain dehydrogenases/reductases (SDR) family.</text>
</comment>
<name>A0A4Q4TDI8_9PEZI</name>
<sequence length="286" mass="30403">MTATQKKRTVLITGCSDGGLGAALALAFHNTGFHVYATARTVAKMQQCVARGIATLPLDVQSESSIAQCVARVEQLDILINNAGSTMTMSVADTSIPQAKEVFDINVWGTLATTQAFLPLLLKSKGTVVNNTSIGSTLTVPFGGAYGASKAAFAMFSETLRMEVAAFGVNVIELKTGVVGPTNLNKNERSAPVLPAHSIYAPAKDVVEKILRREGFEGGGMPPPVWARQVVKDLQKKTQPSLIWRGQSALLAWLATILPHGLLDGAVKKATNFAEVEEIIRKGSEK</sequence>
<dbReference type="GO" id="GO:0005783">
    <property type="term" value="C:endoplasmic reticulum"/>
    <property type="evidence" value="ECO:0007669"/>
    <property type="project" value="TreeGrafter"/>
</dbReference>
<dbReference type="PRINTS" id="PR00080">
    <property type="entry name" value="SDRFAMILY"/>
</dbReference>
<keyword evidence="2" id="KW-0560">Oxidoreductase</keyword>
<dbReference type="InterPro" id="IPR002347">
    <property type="entry name" value="SDR_fam"/>
</dbReference>
<dbReference type="EMBL" id="QJNU01000260">
    <property type="protein sequence ID" value="RYP03427.1"/>
    <property type="molecule type" value="Genomic_DNA"/>
</dbReference>
<dbReference type="GO" id="GO:0000140">
    <property type="term" value="F:acylglycerone-phosphate reductase (NADP+) activity"/>
    <property type="evidence" value="ECO:0007669"/>
    <property type="project" value="TreeGrafter"/>
</dbReference>
<dbReference type="PANTHER" id="PTHR44169:SF6">
    <property type="entry name" value="NADPH-DEPENDENT 1-ACYLDIHYDROXYACETONE PHOSPHATE REDUCTASE"/>
    <property type="match status" value="1"/>
</dbReference>
<dbReference type="PANTHER" id="PTHR44169">
    <property type="entry name" value="NADPH-DEPENDENT 1-ACYLDIHYDROXYACETONE PHOSPHATE REDUCTASE"/>
    <property type="match status" value="1"/>
</dbReference>
<dbReference type="OrthoDB" id="2102561at2759"/>
<dbReference type="Gene3D" id="3.40.50.720">
    <property type="entry name" value="NAD(P)-binding Rossmann-like Domain"/>
    <property type="match status" value="1"/>
</dbReference>
<organism evidence="4 5">
    <name type="scientific">Monosporascus ibericus</name>
    <dbReference type="NCBI Taxonomy" id="155417"/>
    <lineage>
        <taxon>Eukaryota</taxon>
        <taxon>Fungi</taxon>
        <taxon>Dikarya</taxon>
        <taxon>Ascomycota</taxon>
        <taxon>Pezizomycotina</taxon>
        <taxon>Sordariomycetes</taxon>
        <taxon>Xylariomycetidae</taxon>
        <taxon>Xylariales</taxon>
        <taxon>Xylariales incertae sedis</taxon>
        <taxon>Monosporascus</taxon>
    </lineage>
</organism>
<dbReference type="AlphaFoldDB" id="A0A4Q4TDI8"/>
<dbReference type="STRING" id="155417.A0A4Q4TDI8"/>
<dbReference type="GO" id="GO:0006654">
    <property type="term" value="P:phosphatidic acid biosynthetic process"/>
    <property type="evidence" value="ECO:0007669"/>
    <property type="project" value="TreeGrafter"/>
</dbReference>